<sequence>MRNIREIFMDDLKSIYKNFFVCIVVVFLMLIPSIYAWFNIVASWDPYANTEGILVGVSNNDKGAELNGKAVNLGNEVIEGLKGNKDLGWRFTSEKDAVAKVKKGNYYATIIIPENFSEHIATIMTDEPMKAEIDYYVNEKINSIAPKITAAGANTIVDNVSKSFIKSASGSILEIFNELGITLQNELPTIQKMKNMVYVLEGELPELEQNLKIVQTHVKRAEEIINKVNEGLESIEGITSQKDELVSGVSGYVESTKQAFEEIQPLLKNDIAKIRSDNETILVLASRVTDQNLPSDEVNQLVEQGRTRLNKELYLLDSMYDLLVSVNQFSEKDRLQPEIMLVDGLRDNASGRLQALNDHSFDSLRVLGENNDQVLESLQDTFSKQTGSKIHEIWTEANSILQKAQLSIEEGSQALPEVKALLNDTDRTLGARMGDIDTLQDRFPVIEAKIKALASKMREIDKSYNMEEVIDFLKNDIEQESEFFSEPVLLNKHSLFPIPNYGSAMSPFFTALSLWVGGTILISMLSVSVSQKGYSPYQIYIGRYLIFFIIGLVQALAVSIGNLFLIDVYAVDKFEYVIFSVLISTVFTLMVYTFVSVLGNVGKGISVVLMVLQISGSGGTFPIQVTPPFFQHINPFLPFTYAVGLLRESVGGITWSVAGRDIFILFIYLLLTIGFGIILKKPLHERTQKMKDKLYGSRIF</sequence>
<dbReference type="InterPro" id="IPR017500">
    <property type="entry name" value="Phage_infect_YhgE_N"/>
</dbReference>
<name>A0A109MVD9_9BACI</name>
<dbReference type="PANTHER" id="PTHR43077">
    <property type="entry name" value="TRANSPORT PERMEASE YVFS-RELATED"/>
    <property type="match status" value="1"/>
</dbReference>
<feature type="transmembrane region" description="Helical" evidence="6">
    <location>
        <begin position="20"/>
        <end position="38"/>
    </location>
</feature>
<reference evidence="8 9" key="1">
    <citation type="submission" date="2015-11" db="EMBL/GenBank/DDBJ databases">
        <title>Genome Sequence of Bacillus simplex strain VanAntwerpen2.</title>
        <authorList>
            <person name="Couger M.B."/>
        </authorList>
    </citation>
    <scope>NUCLEOTIDE SEQUENCE [LARGE SCALE GENOMIC DNA]</scope>
    <source>
        <strain evidence="8 9">VanAntwerpen02</strain>
    </source>
</reference>
<organism evidence="8 9">
    <name type="scientific">Peribacillus simplex</name>
    <dbReference type="NCBI Taxonomy" id="1478"/>
    <lineage>
        <taxon>Bacteria</taxon>
        <taxon>Bacillati</taxon>
        <taxon>Bacillota</taxon>
        <taxon>Bacilli</taxon>
        <taxon>Bacillales</taxon>
        <taxon>Bacillaceae</taxon>
        <taxon>Peribacillus</taxon>
    </lineage>
</organism>
<evidence type="ECO:0000313" key="9">
    <source>
        <dbReference type="Proteomes" id="UP000064189"/>
    </source>
</evidence>
<evidence type="ECO:0000313" key="8">
    <source>
        <dbReference type="EMBL" id="KWW16217.1"/>
    </source>
</evidence>
<protein>
    <recommendedName>
        <fullName evidence="7">ABC-2 type transporter transmembrane domain-containing protein</fullName>
    </recommendedName>
</protein>
<feature type="domain" description="ABC-2 type transporter transmembrane" evidence="7">
    <location>
        <begin position="19"/>
        <end position="158"/>
    </location>
</feature>
<comment type="caution">
    <text evidence="8">The sequence shown here is derived from an EMBL/GenBank/DDBJ whole genome shotgun (WGS) entry which is preliminary data.</text>
</comment>
<keyword evidence="9" id="KW-1185">Reference proteome</keyword>
<evidence type="ECO:0000256" key="3">
    <source>
        <dbReference type="ARBA" id="ARBA00022989"/>
    </source>
</evidence>
<dbReference type="EMBL" id="LNNH01000035">
    <property type="protein sequence ID" value="KWW16217.1"/>
    <property type="molecule type" value="Genomic_DNA"/>
</dbReference>
<dbReference type="NCBIfam" id="TIGR03061">
    <property type="entry name" value="pip_yhgE_Nterm"/>
    <property type="match status" value="1"/>
</dbReference>
<feature type="transmembrane region" description="Helical" evidence="6">
    <location>
        <begin position="541"/>
        <end position="564"/>
    </location>
</feature>
<dbReference type="GO" id="GO:0016020">
    <property type="term" value="C:membrane"/>
    <property type="evidence" value="ECO:0007669"/>
    <property type="project" value="UniProtKB-SubCell"/>
</dbReference>
<feature type="coiled-coil region" evidence="5">
    <location>
        <begin position="190"/>
        <end position="224"/>
    </location>
</feature>
<dbReference type="InterPro" id="IPR017501">
    <property type="entry name" value="Phage_infect_YhgE_C"/>
</dbReference>
<evidence type="ECO:0000256" key="1">
    <source>
        <dbReference type="ARBA" id="ARBA00004141"/>
    </source>
</evidence>
<feature type="transmembrane region" description="Helical" evidence="6">
    <location>
        <begin position="662"/>
        <end position="679"/>
    </location>
</feature>
<dbReference type="Pfam" id="PF12698">
    <property type="entry name" value="ABC2_membrane_3"/>
    <property type="match status" value="2"/>
</dbReference>
<evidence type="ECO:0000256" key="4">
    <source>
        <dbReference type="ARBA" id="ARBA00023136"/>
    </source>
</evidence>
<evidence type="ECO:0000256" key="2">
    <source>
        <dbReference type="ARBA" id="ARBA00022692"/>
    </source>
</evidence>
<keyword evidence="2 6" id="KW-0812">Transmembrane</keyword>
<feature type="domain" description="ABC-2 type transporter transmembrane" evidence="7">
    <location>
        <begin position="354"/>
        <end position="677"/>
    </location>
</feature>
<dbReference type="PANTHER" id="PTHR43077:SF10">
    <property type="entry name" value="TRANSPORT PERMEASE PROTEIN"/>
    <property type="match status" value="1"/>
</dbReference>
<dbReference type="Proteomes" id="UP000064189">
    <property type="component" value="Unassembled WGS sequence"/>
</dbReference>
<keyword evidence="5" id="KW-0175">Coiled coil</keyword>
<dbReference type="GO" id="GO:0140359">
    <property type="term" value="F:ABC-type transporter activity"/>
    <property type="evidence" value="ECO:0007669"/>
    <property type="project" value="InterPro"/>
</dbReference>
<keyword evidence="4 6" id="KW-0472">Membrane</keyword>
<dbReference type="Gene3D" id="3.40.1710.10">
    <property type="entry name" value="abc type-2 transporter like domain"/>
    <property type="match status" value="1"/>
</dbReference>
<keyword evidence="3 6" id="KW-1133">Transmembrane helix</keyword>
<feature type="transmembrane region" description="Helical" evidence="6">
    <location>
        <begin position="607"/>
        <end position="625"/>
    </location>
</feature>
<dbReference type="InterPro" id="IPR051328">
    <property type="entry name" value="T7SS_ABC-Transporter"/>
</dbReference>
<dbReference type="InterPro" id="IPR013525">
    <property type="entry name" value="ABC2_TM"/>
</dbReference>
<feature type="transmembrane region" description="Helical" evidence="6">
    <location>
        <begin position="576"/>
        <end position="595"/>
    </location>
</feature>
<dbReference type="AlphaFoldDB" id="A0A109MVD9"/>
<gene>
    <name evidence="8" type="ORF">AS888_07385</name>
</gene>
<evidence type="ECO:0000256" key="6">
    <source>
        <dbReference type="SAM" id="Phobius"/>
    </source>
</evidence>
<proteinExistence type="predicted"/>
<comment type="subcellular location">
    <subcellularLocation>
        <location evidence="1">Membrane</location>
        <topology evidence="1">Multi-pass membrane protein</topology>
    </subcellularLocation>
</comment>
<evidence type="ECO:0000256" key="5">
    <source>
        <dbReference type="SAM" id="Coils"/>
    </source>
</evidence>
<evidence type="ECO:0000259" key="7">
    <source>
        <dbReference type="Pfam" id="PF12698"/>
    </source>
</evidence>
<feature type="transmembrane region" description="Helical" evidence="6">
    <location>
        <begin position="508"/>
        <end position="529"/>
    </location>
</feature>
<accession>A0A109MVD9</accession>
<dbReference type="NCBIfam" id="TIGR03062">
    <property type="entry name" value="pip_yhgE_Cterm"/>
    <property type="match status" value="1"/>
</dbReference>